<comment type="similarity">
    <text evidence="2">Belongs to the KHG/KDPG aldolase family.</text>
</comment>
<dbReference type="InterPro" id="IPR000887">
    <property type="entry name" value="Aldlse_KDPG_KHG"/>
</dbReference>
<evidence type="ECO:0000313" key="6">
    <source>
        <dbReference type="EMBL" id="CUH46515.1"/>
    </source>
</evidence>
<dbReference type="Gene3D" id="3.20.20.70">
    <property type="entry name" value="Aldolase class I"/>
    <property type="match status" value="1"/>
</dbReference>
<dbReference type="PANTHER" id="PTHR30246:SF1">
    <property type="entry name" value="2-DEHYDRO-3-DEOXY-6-PHOSPHOGALACTONATE ALDOLASE-RELATED"/>
    <property type="match status" value="1"/>
</dbReference>
<dbReference type="InterPro" id="IPR013785">
    <property type="entry name" value="Aldolase_TIM"/>
</dbReference>
<evidence type="ECO:0000313" key="7">
    <source>
        <dbReference type="Proteomes" id="UP000050783"/>
    </source>
</evidence>
<dbReference type="AlphaFoldDB" id="A0A0P1EAS5"/>
<evidence type="ECO:0000256" key="1">
    <source>
        <dbReference type="ARBA" id="ARBA00004761"/>
    </source>
</evidence>
<evidence type="ECO:0000256" key="5">
    <source>
        <dbReference type="ARBA" id="ARBA00023277"/>
    </source>
</evidence>
<protein>
    <submittedName>
        <fullName evidence="6">2-dehydro-3-deoxy-6-phosphogalactonate aldolase</fullName>
        <ecNumber evidence="6">4.1.2.21</ecNumber>
    </submittedName>
</protein>
<gene>
    <name evidence="6" type="primary">dgoA_1</name>
    <name evidence="6" type="ORF">RUA4292_00681</name>
</gene>
<comment type="subunit">
    <text evidence="3">Homotrimer.</text>
</comment>
<keyword evidence="5" id="KW-0119">Carbohydrate metabolism</keyword>
<organism evidence="6 7">
    <name type="scientific">Ruegeria atlantica</name>
    <dbReference type="NCBI Taxonomy" id="81569"/>
    <lineage>
        <taxon>Bacteria</taxon>
        <taxon>Pseudomonadati</taxon>
        <taxon>Pseudomonadota</taxon>
        <taxon>Alphaproteobacteria</taxon>
        <taxon>Rhodobacterales</taxon>
        <taxon>Roseobacteraceae</taxon>
        <taxon>Ruegeria</taxon>
    </lineage>
</organism>
<dbReference type="Proteomes" id="UP000050783">
    <property type="component" value="Unassembled WGS sequence"/>
</dbReference>
<dbReference type="OrthoDB" id="7204076at2"/>
<reference evidence="6 7" key="1">
    <citation type="submission" date="2015-09" db="EMBL/GenBank/DDBJ databases">
        <authorList>
            <consortium name="Swine Surveillance"/>
        </authorList>
    </citation>
    <scope>NUCLEOTIDE SEQUENCE [LARGE SCALE GENOMIC DNA]</scope>
    <source>
        <strain evidence="6 7">CECT 4292</strain>
    </source>
</reference>
<dbReference type="STRING" id="81569.RUM4293_04466"/>
<dbReference type="Pfam" id="PF01081">
    <property type="entry name" value="Aldolase"/>
    <property type="match status" value="1"/>
</dbReference>
<comment type="pathway">
    <text evidence="1">Carbohydrate acid metabolism.</text>
</comment>
<dbReference type="CDD" id="cd00452">
    <property type="entry name" value="KDPG_aldolase"/>
    <property type="match status" value="1"/>
</dbReference>
<dbReference type="RefSeq" id="WP_058276298.1">
    <property type="nucleotide sequence ID" value="NZ_CYPU01000011.1"/>
</dbReference>
<dbReference type="SUPFAM" id="SSF51569">
    <property type="entry name" value="Aldolase"/>
    <property type="match status" value="1"/>
</dbReference>
<sequence>MIDLTAALAENPLIAILRGLAPENARPVSDVLFDAGFRIIEVPLNSPDPLESIAQIVAKHGVQAIVGAGTVLTTDQVGAVADAGGRIIVSPNMNPDVGRAAVARGLYWCPGVMTPSEAFTALDIGASVLKFFPAEMVPPAAIAAMRAVLPADAVVAAVGGITPDTMASYHAAGADGYGLGSALFKPSYTLDDIDRRARAFTSVLEELG</sequence>
<dbReference type="EMBL" id="CYPU01000011">
    <property type="protein sequence ID" value="CUH46515.1"/>
    <property type="molecule type" value="Genomic_DNA"/>
</dbReference>
<evidence type="ECO:0000256" key="3">
    <source>
        <dbReference type="ARBA" id="ARBA00011233"/>
    </source>
</evidence>
<dbReference type="EC" id="4.1.2.21" evidence="6"/>
<name>A0A0P1EAS5_9RHOB</name>
<evidence type="ECO:0000256" key="4">
    <source>
        <dbReference type="ARBA" id="ARBA00023239"/>
    </source>
</evidence>
<proteinExistence type="inferred from homology"/>
<dbReference type="GO" id="GO:0008674">
    <property type="term" value="F:2-dehydro-3-deoxy-6-phosphogalactonate aldolase activity"/>
    <property type="evidence" value="ECO:0007669"/>
    <property type="project" value="UniProtKB-EC"/>
</dbReference>
<dbReference type="PANTHER" id="PTHR30246">
    <property type="entry name" value="2-KETO-3-DEOXY-6-PHOSPHOGLUCONATE ALDOLASE"/>
    <property type="match status" value="1"/>
</dbReference>
<keyword evidence="4 6" id="KW-0456">Lyase</keyword>
<dbReference type="GeneID" id="55491973"/>
<dbReference type="NCBIfam" id="NF006600">
    <property type="entry name" value="PRK09140.1"/>
    <property type="match status" value="1"/>
</dbReference>
<accession>A0A0P1EAS5</accession>
<evidence type="ECO:0000256" key="2">
    <source>
        <dbReference type="ARBA" id="ARBA00006906"/>
    </source>
</evidence>